<evidence type="ECO:0000313" key="2">
    <source>
        <dbReference type="Proteomes" id="UP001165341"/>
    </source>
</evidence>
<name>A0AA41QYR9_9MICO</name>
<sequence>MSRTTLYRRINDIQP</sequence>
<evidence type="ECO:0000313" key="1">
    <source>
        <dbReference type="EMBL" id="MCI4660045.1"/>
    </source>
</evidence>
<proteinExistence type="predicted"/>
<reference evidence="1" key="1">
    <citation type="submission" date="2022-03" db="EMBL/GenBank/DDBJ databases">
        <title>Cryobacterium sp. nov. strain ZS14-85, isolated from Antarctic soil.</title>
        <authorList>
            <person name="Li J."/>
            <person name="Niu G."/>
        </authorList>
    </citation>
    <scope>NUCLEOTIDE SEQUENCE</scope>
    <source>
        <strain evidence="1">ZS14-85</strain>
    </source>
</reference>
<dbReference type="EMBL" id="JALGAR010000009">
    <property type="protein sequence ID" value="MCI4660045.1"/>
    <property type="molecule type" value="Genomic_DNA"/>
</dbReference>
<organism evidence="1 2">
    <name type="scientific">Cryobacterium zhongshanensis</name>
    <dbReference type="NCBI Taxonomy" id="2928153"/>
    <lineage>
        <taxon>Bacteria</taxon>
        <taxon>Bacillati</taxon>
        <taxon>Actinomycetota</taxon>
        <taxon>Actinomycetes</taxon>
        <taxon>Micrococcales</taxon>
        <taxon>Microbacteriaceae</taxon>
        <taxon>Cryobacterium</taxon>
    </lineage>
</organism>
<dbReference type="Proteomes" id="UP001165341">
    <property type="component" value="Unassembled WGS sequence"/>
</dbReference>
<keyword evidence="2" id="KW-1185">Reference proteome</keyword>
<accession>A0AA41QYR9</accession>
<protein>
    <submittedName>
        <fullName evidence="1">Uncharacterized protein</fullName>
    </submittedName>
</protein>
<comment type="caution">
    <text evidence="1">The sequence shown here is derived from an EMBL/GenBank/DDBJ whole genome shotgun (WGS) entry which is preliminary data.</text>
</comment>
<gene>
    <name evidence="1" type="ORF">MQH31_19730</name>
</gene>